<dbReference type="InterPro" id="IPR006096">
    <property type="entry name" value="Glu/Leu/Phe/Val/Trp_DH_C"/>
</dbReference>
<organism evidence="5 6">
    <name type="scientific">Parvicella tangerina</name>
    <dbReference type="NCBI Taxonomy" id="2829795"/>
    <lineage>
        <taxon>Bacteria</taxon>
        <taxon>Pseudomonadati</taxon>
        <taxon>Bacteroidota</taxon>
        <taxon>Flavobacteriia</taxon>
        <taxon>Flavobacteriales</taxon>
        <taxon>Parvicellaceae</taxon>
        <taxon>Parvicella</taxon>
    </lineage>
</organism>
<evidence type="ECO:0000256" key="3">
    <source>
        <dbReference type="RuleBase" id="RU004417"/>
    </source>
</evidence>
<proteinExistence type="inferred from homology"/>
<comment type="similarity">
    <text evidence="1 3">Belongs to the Glu/Leu/Phe/Val dehydrogenases family.</text>
</comment>
<dbReference type="Proteomes" id="UP000683507">
    <property type="component" value="Chromosome"/>
</dbReference>
<dbReference type="GO" id="GO:0006538">
    <property type="term" value="P:L-glutamate catabolic process"/>
    <property type="evidence" value="ECO:0007669"/>
    <property type="project" value="TreeGrafter"/>
</dbReference>
<sequence>MGRLDILLHSFVILITRIMMKDLLDKFENKRPEIVFEWKDAETEAEGWVVINSLRGGAAGGGTRMREGLDKREVESLAKTMEVKFTVSGPPIGGAKSGINFDPNDPRKKGVLERWYAAVTPLLKHYYGTGGDLNVDEIHEVIPITEDCGVWHPQEGVFNGHFQPREAQKINRIGQLRQGVIKVIESDVYSPDVNRKYVVADMITGYGVAESVRHYYRIYGGELKGKRVIVQGWGNVGSAGAYYLAQSGAIIVGIIDRVGGLIKEEGFTLDEIRQLFLDKDGNKLNAEKMLPFEEVNKRIWDVPAEVFIPCAASRLITKDQVDRMVNAGMEVIAAGANVPFADPEIFFGPIADYADNRISVIPDFISNCGMARVFAYLMSTDLGDVLYDELIFKDTSDTIERALIKAHEKSSEKTKIAKTAFEIALNLLV</sequence>
<dbReference type="InterPro" id="IPR046346">
    <property type="entry name" value="Aminoacid_DH-like_N_sf"/>
</dbReference>
<dbReference type="GO" id="GO:0004352">
    <property type="term" value="F:glutamate dehydrogenase (NAD+) activity"/>
    <property type="evidence" value="ECO:0007669"/>
    <property type="project" value="TreeGrafter"/>
</dbReference>
<dbReference type="SMART" id="SM00839">
    <property type="entry name" value="ELFV_dehydrog"/>
    <property type="match status" value="1"/>
</dbReference>
<dbReference type="InterPro" id="IPR036291">
    <property type="entry name" value="NAD(P)-bd_dom_sf"/>
</dbReference>
<evidence type="ECO:0000313" key="6">
    <source>
        <dbReference type="Proteomes" id="UP000683507"/>
    </source>
</evidence>
<dbReference type="AlphaFoldDB" id="A0A916JLH2"/>
<keyword evidence="2 3" id="KW-0560">Oxidoreductase</keyword>
<evidence type="ECO:0000256" key="2">
    <source>
        <dbReference type="ARBA" id="ARBA00023002"/>
    </source>
</evidence>
<keyword evidence="6" id="KW-1185">Reference proteome</keyword>
<dbReference type="InterPro" id="IPR006095">
    <property type="entry name" value="Glu/Leu/Phe/Val/Trp_DH"/>
</dbReference>
<dbReference type="EMBL" id="OU015584">
    <property type="protein sequence ID" value="CAG5080440.1"/>
    <property type="molecule type" value="Genomic_DNA"/>
</dbReference>
<evidence type="ECO:0000259" key="4">
    <source>
        <dbReference type="SMART" id="SM00839"/>
    </source>
</evidence>
<dbReference type="PANTHER" id="PTHR11606">
    <property type="entry name" value="GLUTAMATE DEHYDROGENASE"/>
    <property type="match status" value="1"/>
</dbReference>
<dbReference type="Gene3D" id="3.40.50.720">
    <property type="entry name" value="NAD(P)-binding Rossmann-like Domain"/>
    <property type="match status" value="1"/>
</dbReference>
<dbReference type="InterPro" id="IPR006097">
    <property type="entry name" value="Glu/Leu/Phe/Val/Trp_DH_dimer"/>
</dbReference>
<evidence type="ECO:0000313" key="5">
    <source>
        <dbReference type="EMBL" id="CAG5080440.1"/>
    </source>
</evidence>
<accession>A0A916JLH2</accession>
<dbReference type="Pfam" id="PF02812">
    <property type="entry name" value="ELFV_dehydrog_N"/>
    <property type="match status" value="1"/>
</dbReference>
<dbReference type="SUPFAM" id="SSF51735">
    <property type="entry name" value="NAD(P)-binding Rossmann-fold domains"/>
    <property type="match status" value="1"/>
</dbReference>
<dbReference type="PANTHER" id="PTHR11606:SF13">
    <property type="entry name" value="GLUTAMATE DEHYDROGENASE 1, MITOCHONDRIAL"/>
    <property type="match status" value="1"/>
</dbReference>
<dbReference type="SUPFAM" id="SSF53223">
    <property type="entry name" value="Aminoacid dehydrogenase-like, N-terminal domain"/>
    <property type="match status" value="1"/>
</dbReference>
<dbReference type="KEGG" id="ptan:CRYO30217_01313"/>
<dbReference type="Pfam" id="PF00208">
    <property type="entry name" value="ELFV_dehydrog"/>
    <property type="match status" value="1"/>
</dbReference>
<dbReference type="Gene3D" id="3.40.50.10860">
    <property type="entry name" value="Leucine Dehydrogenase, chain A, domain 1"/>
    <property type="match status" value="1"/>
</dbReference>
<dbReference type="PRINTS" id="PR00082">
    <property type="entry name" value="GLFDHDRGNASE"/>
</dbReference>
<name>A0A916JLH2_9FLAO</name>
<gene>
    <name evidence="5" type="ORF">CRYO30217_01313</name>
</gene>
<feature type="domain" description="Glutamate/phenylalanine/leucine/valine/L-tryptophan dehydrogenase C-terminal" evidence="4">
    <location>
        <begin position="200"/>
        <end position="429"/>
    </location>
</feature>
<protein>
    <recommendedName>
        <fullName evidence="4">Glutamate/phenylalanine/leucine/valine/L-tryptophan dehydrogenase C-terminal domain-containing protein</fullName>
    </recommendedName>
</protein>
<reference evidence="5" key="1">
    <citation type="submission" date="2021-04" db="EMBL/GenBank/DDBJ databases">
        <authorList>
            <person name="Rodrigo-Torres L."/>
            <person name="Arahal R. D."/>
            <person name="Lucena T."/>
        </authorList>
    </citation>
    <scope>NUCLEOTIDE SEQUENCE</scope>
    <source>
        <strain evidence="5">AS29M-1</strain>
    </source>
</reference>
<evidence type="ECO:0000256" key="1">
    <source>
        <dbReference type="ARBA" id="ARBA00006382"/>
    </source>
</evidence>